<dbReference type="AlphaFoldDB" id="A0A8H3YWQ2"/>
<proteinExistence type="predicted"/>
<protein>
    <submittedName>
        <fullName evidence="1">Uncharacterized protein</fullName>
    </submittedName>
</protein>
<sequence length="162" mass="17613">MANLAPGITAQAGLAVPPLRILDSRFTVWLYWALGIILSDGYVVECASHSSDFSWHEIAPQRLHPIARVETPQTMRNRFGISGDSILPSKNVLSDSHGYPGTEPTIQAISPDTNMLSPTPPTALISRVETPHEKRNGPWHQAATSYGIVAVSEHILDHNTAS</sequence>
<dbReference type="EMBL" id="WNWS01000287">
    <property type="protein sequence ID" value="KAE9971816.1"/>
    <property type="molecule type" value="Genomic_DNA"/>
</dbReference>
<comment type="caution">
    <text evidence="1">The sequence shown here is derived from an EMBL/GenBank/DDBJ whole genome shotgun (WGS) entry which is preliminary data.</text>
</comment>
<gene>
    <name evidence="1" type="ORF">EG328_005347</name>
</gene>
<dbReference type="Proteomes" id="UP000447873">
    <property type="component" value="Unassembled WGS sequence"/>
</dbReference>
<reference evidence="1 2" key="1">
    <citation type="submission" date="2018-12" db="EMBL/GenBank/DDBJ databases">
        <title>Venturia inaequalis Genome Resource.</title>
        <authorList>
            <person name="Lichtner F.J."/>
        </authorList>
    </citation>
    <scope>NUCLEOTIDE SEQUENCE [LARGE SCALE GENOMIC DNA]</scope>
    <source>
        <strain evidence="1 2">120213</strain>
    </source>
</reference>
<name>A0A8H3YWQ2_VENIN</name>
<evidence type="ECO:0000313" key="2">
    <source>
        <dbReference type="Proteomes" id="UP000447873"/>
    </source>
</evidence>
<accession>A0A8H3YWQ2</accession>
<evidence type="ECO:0000313" key="1">
    <source>
        <dbReference type="EMBL" id="KAE9971816.1"/>
    </source>
</evidence>
<organism evidence="1 2">
    <name type="scientific">Venturia inaequalis</name>
    <name type="common">Apple scab fungus</name>
    <dbReference type="NCBI Taxonomy" id="5025"/>
    <lineage>
        <taxon>Eukaryota</taxon>
        <taxon>Fungi</taxon>
        <taxon>Dikarya</taxon>
        <taxon>Ascomycota</taxon>
        <taxon>Pezizomycotina</taxon>
        <taxon>Dothideomycetes</taxon>
        <taxon>Pleosporomycetidae</taxon>
        <taxon>Venturiales</taxon>
        <taxon>Venturiaceae</taxon>
        <taxon>Venturia</taxon>
    </lineage>
</organism>